<dbReference type="EMBL" id="CP002069">
    <property type="protein sequence ID" value="ADI74602.1"/>
    <property type="molecule type" value="Genomic_DNA"/>
</dbReference>
<dbReference type="Gene3D" id="2.60.40.10">
    <property type="entry name" value="Immunoglobulins"/>
    <property type="match status" value="1"/>
</dbReference>
<evidence type="ECO:0000313" key="2">
    <source>
        <dbReference type="EMBL" id="ADI74602.1"/>
    </source>
</evidence>
<dbReference type="PANTHER" id="PTHR35902">
    <property type="entry name" value="S-LAYER DOMAIN-LIKE PROTEIN-RELATED"/>
    <property type="match status" value="1"/>
</dbReference>
<proteinExistence type="predicted"/>
<sequence length="387" mass="42445" precursor="true">MNDIKYTKSILIAISLLMILIVPVQAETEYNLPSDANIKAFLDSQSISIPGTRTITPQMPENFNFDDNYYTTYGSPDLTANIVGNNEFSKGDTVTLKINLVNKGVITGFKSEKDDDLSKLEKALQKTEMGYETQRTTAIGIVSTLVSPYPFIDVKSTPQEAGSLPSGEETNAPPKFTIEIAENAKPGTYPLALNTLYGYQKNVQVSGDNVTNGQITNLEVGIWYDSKSQNHTIPIRIEDEAEFEITNISANLRTGEKGLLRVTYKNVGNQPVKDATVRITASDPFSTTDDQAYLGSIAPGETSEGVFSINVDQAATSKLYGINSEIKYEDVDGNERVSDTQKIQVRTVPDTSLGDQINNNMGIVYVMILLVIAGLSIFGYMKLIRNK</sequence>
<protein>
    <recommendedName>
        <fullName evidence="4">S-layer-like domain-containing protein</fullName>
    </recommendedName>
</protein>
<dbReference type="STRING" id="644295.Metev_1765"/>
<dbReference type="InterPro" id="IPR013783">
    <property type="entry name" value="Ig-like_fold"/>
</dbReference>
<name>D7EB85_METEZ</name>
<dbReference type="GeneID" id="9347418"/>
<dbReference type="RefSeq" id="WP_013195167.1">
    <property type="nucleotide sequence ID" value="NC_014253.1"/>
</dbReference>
<evidence type="ECO:0000256" key="1">
    <source>
        <dbReference type="SAM" id="Phobius"/>
    </source>
</evidence>
<keyword evidence="1" id="KW-0812">Transmembrane</keyword>
<accession>D7EB85</accession>
<evidence type="ECO:0000313" key="3">
    <source>
        <dbReference type="Proteomes" id="UP000000391"/>
    </source>
</evidence>
<keyword evidence="1" id="KW-1133">Transmembrane helix</keyword>
<gene>
    <name evidence="2" type="ordered locus">Metev_1765</name>
</gene>
<dbReference type="HOGENOM" id="CLU_028008_0_0_2"/>
<dbReference type="Proteomes" id="UP000000391">
    <property type="component" value="Chromosome"/>
</dbReference>
<evidence type="ECO:0008006" key="4">
    <source>
        <dbReference type="Google" id="ProtNLM"/>
    </source>
</evidence>
<keyword evidence="3" id="KW-1185">Reference proteome</keyword>
<organism evidence="2 3">
    <name type="scientific">Methanohalobium evestigatum (strain ATCC BAA-1072 / DSM 3721 / NBRC 107634 / OCM 161 / Z-7303)</name>
    <dbReference type="NCBI Taxonomy" id="644295"/>
    <lineage>
        <taxon>Archaea</taxon>
        <taxon>Methanobacteriati</taxon>
        <taxon>Methanobacteriota</taxon>
        <taxon>Stenosarchaea group</taxon>
        <taxon>Methanomicrobia</taxon>
        <taxon>Methanosarcinales</taxon>
        <taxon>Methanosarcinaceae</taxon>
        <taxon>Methanohalobium</taxon>
    </lineage>
</organism>
<dbReference type="AlphaFoldDB" id="D7EB85"/>
<reference evidence="2 3" key="1">
    <citation type="submission" date="2010-06" db="EMBL/GenBank/DDBJ databases">
        <title>Complete sequence chromosome of Methanohalobium evestigatum Z-7303.</title>
        <authorList>
            <consortium name="US DOE Joint Genome Institute"/>
            <person name="Lucas S."/>
            <person name="Copeland A."/>
            <person name="Lapidus A."/>
            <person name="Cheng J.-F."/>
            <person name="Bruce D."/>
            <person name="Goodwin L."/>
            <person name="Pitluck S."/>
            <person name="Saunders E."/>
            <person name="Detter J.C."/>
            <person name="Han C."/>
            <person name="Tapia R."/>
            <person name="Land M."/>
            <person name="Hauser L."/>
            <person name="Kyrpides N."/>
            <person name="Mikhailova N."/>
            <person name="Sieprawska-Lupa M."/>
            <person name="Whitman W.B."/>
            <person name="Anderson I."/>
            <person name="Woyke T."/>
        </authorList>
    </citation>
    <scope>NUCLEOTIDE SEQUENCE [LARGE SCALE GENOMIC DNA]</scope>
    <source>
        <strain evidence="3">ATCC BAA-1072 / DSM 3721 / NBRC 107634 / OCM 161 / Z-7303</strain>
    </source>
</reference>
<feature type="transmembrane region" description="Helical" evidence="1">
    <location>
        <begin position="362"/>
        <end position="381"/>
    </location>
</feature>
<dbReference type="PANTHER" id="PTHR35902:SF3">
    <property type="entry name" value="NPCBM-ASSOCIATED, NEW3 DOMAIN OF ALPHA-GALACTOSIDASE"/>
    <property type="match status" value="1"/>
</dbReference>
<dbReference type="KEGG" id="mev:Metev_1765"/>
<dbReference type="OrthoDB" id="56770at2157"/>
<keyword evidence="1" id="KW-0472">Membrane</keyword>